<keyword evidence="7" id="KW-1185">Reference proteome</keyword>
<evidence type="ECO:0000313" key="7">
    <source>
        <dbReference type="Proteomes" id="UP000619486"/>
    </source>
</evidence>
<evidence type="ECO:0000256" key="4">
    <source>
        <dbReference type="PROSITE-ProRule" id="PRU00335"/>
    </source>
</evidence>
<dbReference type="InterPro" id="IPR011075">
    <property type="entry name" value="TetR_C"/>
</dbReference>
<name>A0A918H141_9ACTN</name>
<dbReference type="InterPro" id="IPR036271">
    <property type="entry name" value="Tet_transcr_reg_TetR-rel_C_sf"/>
</dbReference>
<accession>A0A918H141</accession>
<organism evidence="6 7">
    <name type="scientific">Streptomyces purpureus</name>
    <dbReference type="NCBI Taxonomy" id="1951"/>
    <lineage>
        <taxon>Bacteria</taxon>
        <taxon>Bacillati</taxon>
        <taxon>Actinomycetota</taxon>
        <taxon>Actinomycetes</taxon>
        <taxon>Kitasatosporales</taxon>
        <taxon>Streptomycetaceae</taxon>
        <taxon>Streptomyces</taxon>
    </lineage>
</organism>
<keyword evidence="2 4" id="KW-0238">DNA-binding</keyword>
<reference evidence="6" key="2">
    <citation type="submission" date="2020-09" db="EMBL/GenBank/DDBJ databases">
        <authorList>
            <person name="Sun Q."/>
            <person name="Ohkuma M."/>
        </authorList>
    </citation>
    <scope>NUCLEOTIDE SEQUENCE</scope>
    <source>
        <strain evidence="6">JCM 3172</strain>
    </source>
</reference>
<keyword evidence="3" id="KW-0804">Transcription</keyword>
<dbReference type="EMBL" id="BMQQ01000006">
    <property type="protein sequence ID" value="GGT28669.1"/>
    <property type="molecule type" value="Genomic_DNA"/>
</dbReference>
<dbReference type="GO" id="GO:0000976">
    <property type="term" value="F:transcription cis-regulatory region binding"/>
    <property type="evidence" value="ECO:0007669"/>
    <property type="project" value="TreeGrafter"/>
</dbReference>
<dbReference type="GO" id="GO:0003700">
    <property type="term" value="F:DNA-binding transcription factor activity"/>
    <property type="evidence" value="ECO:0007669"/>
    <property type="project" value="TreeGrafter"/>
</dbReference>
<feature type="DNA-binding region" description="H-T-H motif" evidence="4">
    <location>
        <begin position="17"/>
        <end position="36"/>
    </location>
</feature>
<evidence type="ECO:0000256" key="2">
    <source>
        <dbReference type="ARBA" id="ARBA00023125"/>
    </source>
</evidence>
<feature type="domain" description="HTH tetR-type" evidence="5">
    <location>
        <begin position="1"/>
        <end position="54"/>
    </location>
</feature>
<dbReference type="AlphaFoldDB" id="A0A918H141"/>
<dbReference type="PANTHER" id="PTHR30055">
    <property type="entry name" value="HTH-TYPE TRANSCRIPTIONAL REGULATOR RUTR"/>
    <property type="match status" value="1"/>
</dbReference>
<evidence type="ECO:0000259" key="5">
    <source>
        <dbReference type="PROSITE" id="PS50977"/>
    </source>
</evidence>
<dbReference type="SUPFAM" id="SSF46689">
    <property type="entry name" value="Homeodomain-like"/>
    <property type="match status" value="1"/>
</dbReference>
<dbReference type="InterPro" id="IPR050109">
    <property type="entry name" value="HTH-type_TetR-like_transc_reg"/>
</dbReference>
<dbReference type="PANTHER" id="PTHR30055:SF234">
    <property type="entry name" value="HTH-TYPE TRANSCRIPTIONAL REGULATOR BETI"/>
    <property type="match status" value="1"/>
</dbReference>
<evidence type="ECO:0000256" key="1">
    <source>
        <dbReference type="ARBA" id="ARBA00023015"/>
    </source>
</evidence>
<dbReference type="Proteomes" id="UP000619486">
    <property type="component" value="Unassembled WGS sequence"/>
</dbReference>
<dbReference type="InterPro" id="IPR001647">
    <property type="entry name" value="HTH_TetR"/>
</dbReference>
<reference evidence="6" key="1">
    <citation type="journal article" date="2014" name="Int. J. Syst. Evol. Microbiol.">
        <title>Complete genome sequence of Corynebacterium casei LMG S-19264T (=DSM 44701T), isolated from a smear-ripened cheese.</title>
        <authorList>
            <consortium name="US DOE Joint Genome Institute (JGI-PGF)"/>
            <person name="Walter F."/>
            <person name="Albersmeier A."/>
            <person name="Kalinowski J."/>
            <person name="Ruckert C."/>
        </authorList>
    </citation>
    <scope>NUCLEOTIDE SEQUENCE</scope>
    <source>
        <strain evidence="6">JCM 3172</strain>
    </source>
</reference>
<dbReference type="PROSITE" id="PS50977">
    <property type="entry name" value="HTH_TETR_2"/>
    <property type="match status" value="1"/>
</dbReference>
<dbReference type="SUPFAM" id="SSF48498">
    <property type="entry name" value="Tetracyclin repressor-like, C-terminal domain"/>
    <property type="match status" value="1"/>
</dbReference>
<keyword evidence="1" id="KW-0805">Transcription regulation</keyword>
<dbReference type="InterPro" id="IPR047923">
    <property type="entry name" value="ArpA-like"/>
</dbReference>
<proteinExistence type="predicted"/>
<protein>
    <submittedName>
        <fullName evidence="6">Gamma-butyrolactone-binding protein</fullName>
    </submittedName>
</protein>
<dbReference type="Gene3D" id="1.10.357.10">
    <property type="entry name" value="Tetracycline Repressor, domain 2"/>
    <property type="match status" value="1"/>
</dbReference>
<gene>
    <name evidence="6" type="ORF">GCM10014713_22870</name>
</gene>
<dbReference type="Pfam" id="PF00440">
    <property type="entry name" value="TetR_N"/>
    <property type="match status" value="1"/>
</dbReference>
<evidence type="ECO:0000313" key="6">
    <source>
        <dbReference type="EMBL" id="GGT28669.1"/>
    </source>
</evidence>
<dbReference type="NCBIfam" id="NF041196">
    <property type="entry name" value="ScbR_bind_reg"/>
    <property type="match status" value="1"/>
</dbReference>
<evidence type="ECO:0000256" key="3">
    <source>
        <dbReference type="ARBA" id="ARBA00023163"/>
    </source>
</evidence>
<dbReference type="Pfam" id="PF16925">
    <property type="entry name" value="TetR_C_13"/>
    <property type="match status" value="1"/>
</dbReference>
<sequence length="203" mass="22092">MEAAATVFDERGYEAAKLTDILQLAQVTKGALYFHFHSKEDLAHAVIDAQVSAVPVPMPQVSKLQEFVDIGMVFAHRLTTDRVLRGSVRLTLDQGGNELSRSGPYREWTELNLRVLNEAKERGELLPHADTEEVAPLVVGAYAGLNLMSQALNNPADMDRWASSLYRHLLPSIAVPAVLAMLDMEQGRGARALAAAEAATTTA</sequence>
<comment type="caution">
    <text evidence="6">The sequence shown here is derived from an EMBL/GenBank/DDBJ whole genome shotgun (WGS) entry which is preliminary data.</text>
</comment>
<dbReference type="InterPro" id="IPR009057">
    <property type="entry name" value="Homeodomain-like_sf"/>
</dbReference>